<evidence type="ECO:0000256" key="2">
    <source>
        <dbReference type="SAM" id="SignalP"/>
    </source>
</evidence>
<dbReference type="AlphaFoldDB" id="A0A842I4K1"/>
<reference evidence="4 5" key="1">
    <citation type="journal article" date="2017" name="Int. J. Syst. Evol. Microbiol.">
        <title>Gemmobacter straminiformis sp. nov., isolated from an artificial fountain.</title>
        <authorList>
            <person name="Kang J.Y."/>
            <person name="Kim M.J."/>
            <person name="Chun J."/>
            <person name="Son K.P."/>
            <person name="Jahng K.Y."/>
        </authorList>
    </citation>
    <scope>NUCLEOTIDE SEQUENCE [LARGE SCALE GENOMIC DNA]</scope>
    <source>
        <strain evidence="4 5">CAM-8</strain>
    </source>
</reference>
<proteinExistence type="inferred from homology"/>
<evidence type="ECO:0000313" key="5">
    <source>
        <dbReference type="Proteomes" id="UP000555411"/>
    </source>
</evidence>
<dbReference type="EMBL" id="JACLQD010000001">
    <property type="protein sequence ID" value="MBC2834760.1"/>
    <property type="molecule type" value="Genomic_DNA"/>
</dbReference>
<name>A0A842I4K1_9RHOB</name>
<organism evidence="4 5">
    <name type="scientific">Paragemmobacter straminiformis</name>
    <dbReference type="NCBI Taxonomy" id="2045119"/>
    <lineage>
        <taxon>Bacteria</taxon>
        <taxon>Pseudomonadati</taxon>
        <taxon>Pseudomonadota</taxon>
        <taxon>Alphaproteobacteria</taxon>
        <taxon>Rhodobacterales</taxon>
        <taxon>Paracoccaceae</taxon>
        <taxon>Paragemmobacter</taxon>
    </lineage>
</organism>
<feature type="chain" id="PRO_5032996738" evidence="2">
    <location>
        <begin position="20"/>
        <end position="292"/>
    </location>
</feature>
<evidence type="ECO:0000256" key="1">
    <source>
        <dbReference type="ARBA" id="ARBA00009387"/>
    </source>
</evidence>
<dbReference type="RefSeq" id="WP_185796333.1">
    <property type="nucleotide sequence ID" value="NZ_JACLQD010000001.1"/>
</dbReference>
<dbReference type="Gene3D" id="1.10.530.10">
    <property type="match status" value="1"/>
</dbReference>
<keyword evidence="5" id="KW-1185">Reference proteome</keyword>
<dbReference type="Proteomes" id="UP000555411">
    <property type="component" value="Unassembled WGS sequence"/>
</dbReference>
<dbReference type="InterPro" id="IPR008258">
    <property type="entry name" value="Transglycosylase_SLT_dom_1"/>
</dbReference>
<gene>
    <name evidence="4" type="ORF">H7F16_04530</name>
</gene>
<sequence length="292" mass="30480">MLRRLALLLLLLLPSLASAQDCTTLAAQAGAAEGLPDGLLPAIAMVESGHTDANGTRAPWPWTLNQGGKSMFFDTKAEALDYLQSAVSSGVTNIDVGCMQLNWKWHAAAFSSLDQMFDPVANTRYAARFMRELQSRLGSWEVATAAYHSTDPARGQDYLQKVIAAQGALPPGPQGETTLLASAPIQLDGILAFSGNPLVQLAAAEAAALPDAGGDMADPSADPSAAPAAALIATADAAPPSRPAAHLAPPPDLPLVAAATRSTLFTAENLPLRLRGNWAEIEAMRKILIDTP</sequence>
<keyword evidence="2" id="KW-0732">Signal</keyword>
<feature type="domain" description="Transglycosylase SLT" evidence="3">
    <location>
        <begin position="27"/>
        <end position="149"/>
    </location>
</feature>
<dbReference type="Pfam" id="PF01464">
    <property type="entry name" value="SLT"/>
    <property type="match status" value="1"/>
</dbReference>
<dbReference type="InterPro" id="IPR023346">
    <property type="entry name" value="Lysozyme-like_dom_sf"/>
</dbReference>
<evidence type="ECO:0000313" key="4">
    <source>
        <dbReference type="EMBL" id="MBC2834760.1"/>
    </source>
</evidence>
<protein>
    <submittedName>
        <fullName evidence="4">Transglycosylase SLT domain-containing protein</fullName>
    </submittedName>
</protein>
<feature type="signal peptide" evidence="2">
    <location>
        <begin position="1"/>
        <end position="19"/>
    </location>
</feature>
<comment type="caution">
    <text evidence="4">The sequence shown here is derived from an EMBL/GenBank/DDBJ whole genome shotgun (WGS) entry which is preliminary data.</text>
</comment>
<accession>A0A842I4K1</accession>
<comment type="similarity">
    <text evidence="1">Belongs to the virb1 family.</text>
</comment>
<dbReference type="SUPFAM" id="SSF53955">
    <property type="entry name" value="Lysozyme-like"/>
    <property type="match status" value="1"/>
</dbReference>
<evidence type="ECO:0000259" key="3">
    <source>
        <dbReference type="Pfam" id="PF01464"/>
    </source>
</evidence>